<evidence type="ECO:0000256" key="6">
    <source>
        <dbReference type="ARBA" id="ARBA00043173"/>
    </source>
</evidence>
<dbReference type="EC" id="1.23.1.1" evidence="3"/>
<evidence type="ECO:0000256" key="2">
    <source>
        <dbReference type="ARBA" id="ARBA00011473"/>
    </source>
</evidence>
<dbReference type="GO" id="GO:1902138">
    <property type="term" value="P:(-)-secoisolariciresinol biosynthetic process"/>
    <property type="evidence" value="ECO:0007669"/>
    <property type="project" value="UniProtKB-ARBA"/>
</dbReference>
<name>A0A699H3Y4_TANCI</name>
<comment type="caution">
    <text evidence="10">The sequence shown here is derived from an EMBL/GenBank/DDBJ whole genome shotgun (WGS) entry which is preliminary data.</text>
</comment>
<dbReference type="InterPro" id="IPR058594">
    <property type="entry name" value="PB1-like_dom_pln"/>
</dbReference>
<accession>A0A699H3Y4</accession>
<feature type="domain" description="NmrA-like" evidence="8">
    <location>
        <begin position="2"/>
        <end position="112"/>
    </location>
</feature>
<evidence type="ECO:0000313" key="10">
    <source>
        <dbReference type="EMBL" id="GEX28680.1"/>
    </source>
</evidence>
<dbReference type="Gene3D" id="3.90.25.10">
    <property type="entry name" value="UDP-galactose 4-epimerase, domain 1"/>
    <property type="match status" value="1"/>
</dbReference>
<dbReference type="EMBL" id="BKCJ010099607">
    <property type="protein sequence ID" value="GEX28680.1"/>
    <property type="molecule type" value="Genomic_DNA"/>
</dbReference>
<dbReference type="Pfam" id="PF26130">
    <property type="entry name" value="PB1-like"/>
    <property type="match status" value="1"/>
</dbReference>
<reference evidence="10" key="1">
    <citation type="journal article" date="2019" name="Sci. Rep.">
        <title>Draft genome of Tanacetum cinerariifolium, the natural source of mosquito coil.</title>
        <authorList>
            <person name="Yamashiro T."/>
            <person name="Shiraishi A."/>
            <person name="Satake H."/>
            <person name="Nakayama K."/>
        </authorList>
    </citation>
    <scope>NUCLEOTIDE SEQUENCE</scope>
</reference>
<feature type="compositionally biased region" description="Low complexity" evidence="7">
    <location>
        <begin position="834"/>
        <end position="850"/>
    </location>
</feature>
<dbReference type="GO" id="GO:0010284">
    <property type="term" value="F:lariciresinol reductase activity"/>
    <property type="evidence" value="ECO:0007669"/>
    <property type="project" value="UniProtKB-EC"/>
</dbReference>
<dbReference type="InterPro" id="IPR036291">
    <property type="entry name" value="NAD(P)-bd_dom_sf"/>
</dbReference>
<comment type="similarity">
    <text evidence="1">Belongs to the NmrA-type oxidoreductase family. Isoflavone reductase subfamily.</text>
</comment>
<feature type="compositionally biased region" description="Low complexity" evidence="7">
    <location>
        <begin position="859"/>
        <end position="871"/>
    </location>
</feature>
<evidence type="ECO:0000256" key="3">
    <source>
        <dbReference type="ARBA" id="ARBA00038909"/>
    </source>
</evidence>
<dbReference type="Pfam" id="PF05368">
    <property type="entry name" value="NmrA"/>
    <property type="match status" value="2"/>
</dbReference>
<dbReference type="SUPFAM" id="SSF51735">
    <property type="entry name" value="NAD(P)-binding Rossmann-fold domains"/>
    <property type="match status" value="1"/>
</dbReference>
<dbReference type="PANTHER" id="PTHR43349:SF47">
    <property type="entry name" value="NMRA-LIKE DOMAIN-CONTAINING PROTEIN"/>
    <property type="match status" value="1"/>
</dbReference>
<proteinExistence type="inferred from homology"/>
<feature type="region of interest" description="Disordered" evidence="7">
    <location>
        <begin position="394"/>
        <end position="434"/>
    </location>
</feature>
<evidence type="ECO:0000259" key="9">
    <source>
        <dbReference type="Pfam" id="PF26130"/>
    </source>
</evidence>
<dbReference type="AlphaFoldDB" id="A0A699H3Y4"/>
<gene>
    <name evidence="10" type="ORF">Tci_300655</name>
</gene>
<feature type="compositionally biased region" description="Polar residues" evidence="7">
    <location>
        <begin position="876"/>
        <end position="904"/>
    </location>
</feature>
<dbReference type="PANTHER" id="PTHR43349">
    <property type="entry name" value="PINORESINOL REDUCTASE-RELATED"/>
    <property type="match status" value="1"/>
</dbReference>
<evidence type="ECO:0000259" key="8">
    <source>
        <dbReference type="Pfam" id="PF05368"/>
    </source>
</evidence>
<evidence type="ECO:0000256" key="1">
    <source>
        <dbReference type="ARBA" id="ARBA00005725"/>
    </source>
</evidence>
<dbReference type="EC" id="1.23.1.2" evidence="4"/>
<comment type="subunit">
    <text evidence="2">Dimer.</text>
</comment>
<organism evidence="10">
    <name type="scientific">Tanacetum cinerariifolium</name>
    <name type="common">Dalmatian daisy</name>
    <name type="synonym">Chrysanthemum cinerariifolium</name>
    <dbReference type="NCBI Taxonomy" id="118510"/>
    <lineage>
        <taxon>Eukaryota</taxon>
        <taxon>Viridiplantae</taxon>
        <taxon>Streptophyta</taxon>
        <taxon>Embryophyta</taxon>
        <taxon>Tracheophyta</taxon>
        <taxon>Spermatophyta</taxon>
        <taxon>Magnoliopsida</taxon>
        <taxon>eudicotyledons</taxon>
        <taxon>Gunneridae</taxon>
        <taxon>Pentapetalae</taxon>
        <taxon>asterids</taxon>
        <taxon>campanulids</taxon>
        <taxon>Asterales</taxon>
        <taxon>Asteraceae</taxon>
        <taxon>Asteroideae</taxon>
        <taxon>Anthemideae</taxon>
        <taxon>Anthemidinae</taxon>
        <taxon>Tanacetum</taxon>
    </lineage>
</organism>
<dbReference type="InterPro" id="IPR050608">
    <property type="entry name" value="NmrA-type/Isoflavone_red_sf"/>
</dbReference>
<evidence type="ECO:0000256" key="5">
    <source>
        <dbReference type="ARBA" id="ARBA00042771"/>
    </source>
</evidence>
<feature type="domain" description="NmrA-like" evidence="8">
    <location>
        <begin position="133"/>
        <end position="190"/>
    </location>
</feature>
<sequence>IGSFNDHRSLVEAVKQVDIVICAISGVHIRSHQILLQLKLVDAIKEAGNIKRFLPSEFGTDPGAYRLRYLGPRVTFDDKMVVRKAIEEAGIPFTYVSANCFAGYMVGGLCQPGHILPSRESVTLFGDGNKKYDPRTLNKTVYIRPPANILSQREVVKLWEKLIGKELEKSSLSEQEFLSIMKDQGYAEQVGLTHYYHVYYDGCLTNFETGDDAEEACHTPKSLIMEIHHGGCFTPIRSRSYVGGHVSSVNVDDNDEFCLHDLKDMVVKLVYGLAELIYYHFLIPRLGLDYGLHLLNVDADVLEMAKYVKDYKIILVYVEHESSIFVTPKKRVSLLVDNHLRKGPIEIDSGPDITGNEITGKQMVVHVGNSSTVDDVLDLEMLFETEGVGPIGKFKEVEVDADNESKEDSDTEGDYTGGSDSEDSNYDPKHDEVFDGDEHIVDDVRVSMNNFRFTADPEHDISIGVVDIQEDDLDDIDYDSFGSDLDDGIDSERRIQLRELRRIYKHKNINPNKYYFYLGQQFDSKERVTGRVKMHLIETRRKLIMVKNDKERVRVRCEGTISALVPYVSIETYMGKNEFSQTKGGLVIRENNTSGTQNILRKDKTCHRKGKKVNKQKKVDKYSCPWTMLVAYTNEGALKQGFRACGIEILGLDGRFMSGPWPCQILTAVRVDANNGIYLVAYAIIEAESKRQIHENMKSQFKGGVYKEMLWNATKSTSIGRAKCDLLLNSICEVFNRQLVNGRDQPIITCLEYVREYLMKRIVVVQKVKYTTCLRIQWELLYLNNRFMLPTDLKHGHMYTHSRKGCRGQGGATQAGGFSARNVSSQGGVKRTTGARNASSQASARQAAGAKTVFGQAGGTSNVSSQSSGSSKPIAEQTSTGAMNASIQPNAAPSTTSQGPTQHNARPRQGF</sequence>
<evidence type="ECO:0000256" key="7">
    <source>
        <dbReference type="SAM" id="MobiDB-lite"/>
    </source>
</evidence>
<feature type="compositionally biased region" description="Basic and acidic residues" evidence="7">
    <location>
        <begin position="394"/>
        <end position="408"/>
    </location>
</feature>
<feature type="domain" description="PB1-like" evidence="9">
    <location>
        <begin position="224"/>
        <end position="320"/>
    </location>
</feature>
<feature type="non-terminal residue" evidence="10">
    <location>
        <position position="1"/>
    </location>
</feature>
<dbReference type="InterPro" id="IPR008030">
    <property type="entry name" value="NmrA-like"/>
</dbReference>
<protein>
    <recommendedName>
        <fullName evidence="5">(+)-lariciresinol reductase</fullName>
        <ecNumber evidence="3">1.23.1.1</ecNumber>
        <ecNumber evidence="4">1.23.1.2</ecNumber>
    </recommendedName>
    <alternativeName>
        <fullName evidence="6">(+)-pinoresinol reductase</fullName>
    </alternativeName>
</protein>
<dbReference type="GO" id="GO:1902125">
    <property type="term" value="P:(+)-pinoresinol catabolic process"/>
    <property type="evidence" value="ECO:0007669"/>
    <property type="project" value="UniProtKB-ARBA"/>
</dbReference>
<dbReference type="GO" id="GO:0010283">
    <property type="term" value="F:pinoresinol reductase activity"/>
    <property type="evidence" value="ECO:0007669"/>
    <property type="project" value="UniProtKB-EC"/>
</dbReference>
<evidence type="ECO:0000256" key="4">
    <source>
        <dbReference type="ARBA" id="ARBA00038910"/>
    </source>
</evidence>
<feature type="region of interest" description="Disordered" evidence="7">
    <location>
        <begin position="800"/>
        <end position="911"/>
    </location>
</feature>